<dbReference type="PANTHER" id="PTHR43377">
    <property type="entry name" value="BILIVERDIN REDUCTASE A"/>
    <property type="match status" value="1"/>
</dbReference>
<dbReference type="AlphaFoldDB" id="A0A202E9D0"/>
<feature type="domain" description="Gfo/Idh/MocA-like oxidoreductase N-terminal" evidence="1">
    <location>
        <begin position="15"/>
        <end position="126"/>
    </location>
</feature>
<dbReference type="Gene3D" id="3.40.50.720">
    <property type="entry name" value="NAD(P)-binding Rossmann-like Domain"/>
    <property type="match status" value="1"/>
</dbReference>
<dbReference type="EMBL" id="MWPH01000002">
    <property type="protein sequence ID" value="OVE84883.1"/>
    <property type="molecule type" value="Genomic_DNA"/>
</dbReference>
<name>A0A202E9D0_9EURY</name>
<keyword evidence="4" id="KW-1185">Reference proteome</keyword>
<dbReference type="SUPFAM" id="SSF51735">
    <property type="entry name" value="NAD(P)-binding Rossmann-fold domains"/>
    <property type="match status" value="1"/>
</dbReference>
<dbReference type="Proteomes" id="UP000196084">
    <property type="component" value="Unassembled WGS sequence"/>
</dbReference>
<dbReference type="PANTHER" id="PTHR43377:SF1">
    <property type="entry name" value="BILIVERDIN REDUCTASE A"/>
    <property type="match status" value="1"/>
</dbReference>
<dbReference type="GO" id="GO:0000166">
    <property type="term" value="F:nucleotide binding"/>
    <property type="evidence" value="ECO:0007669"/>
    <property type="project" value="InterPro"/>
</dbReference>
<comment type="caution">
    <text evidence="3">The sequence shown here is derived from an EMBL/GenBank/DDBJ whole genome shotgun (WGS) entry which is preliminary data.</text>
</comment>
<evidence type="ECO:0000259" key="2">
    <source>
        <dbReference type="Pfam" id="PF02894"/>
    </source>
</evidence>
<evidence type="ECO:0000313" key="3">
    <source>
        <dbReference type="EMBL" id="OVE84883.1"/>
    </source>
</evidence>
<dbReference type="InterPro" id="IPR036291">
    <property type="entry name" value="NAD(P)-bd_dom_sf"/>
</dbReference>
<feature type="domain" description="Gfo/Idh/MocA-like oxidoreductase C-terminal" evidence="2">
    <location>
        <begin position="161"/>
        <end position="349"/>
    </location>
</feature>
<dbReference type="InterPro" id="IPR004104">
    <property type="entry name" value="Gfo/Idh/MocA-like_OxRdtase_C"/>
</dbReference>
<evidence type="ECO:0008006" key="5">
    <source>
        <dbReference type="Google" id="ProtNLM"/>
    </source>
</evidence>
<organism evidence="3 4">
    <name type="scientific">Natronolimnobius baerhuensis</name>
    <dbReference type="NCBI Taxonomy" id="253108"/>
    <lineage>
        <taxon>Archaea</taxon>
        <taxon>Methanobacteriati</taxon>
        <taxon>Methanobacteriota</taxon>
        <taxon>Stenosarchaea group</taxon>
        <taxon>Halobacteria</taxon>
        <taxon>Halobacteriales</taxon>
        <taxon>Natrialbaceae</taxon>
        <taxon>Natronolimnobius</taxon>
    </lineage>
</organism>
<gene>
    <name evidence="3" type="ORF">B2G88_10975</name>
</gene>
<dbReference type="Gene3D" id="3.30.360.10">
    <property type="entry name" value="Dihydrodipicolinate Reductase, domain 2"/>
    <property type="match status" value="1"/>
</dbReference>
<dbReference type="SUPFAM" id="SSF55347">
    <property type="entry name" value="Glyceraldehyde-3-phosphate dehydrogenase-like, C-terminal domain"/>
    <property type="match status" value="1"/>
</dbReference>
<dbReference type="RefSeq" id="WP_087714779.1">
    <property type="nucleotide sequence ID" value="NZ_MWPH01000002.1"/>
</dbReference>
<dbReference type="InterPro" id="IPR000683">
    <property type="entry name" value="Gfo/Idh/MocA-like_OxRdtase_N"/>
</dbReference>
<reference evidence="3 4" key="1">
    <citation type="submission" date="2017-02" db="EMBL/GenBank/DDBJ databases">
        <title>Natronthermophilus aegyptiacus gen. nov.,sp. nov., an aerobic, extremely halophilic alkalithermophilic archaeon isolated from the athalassohaline Wadi An Natrun, Egypt.</title>
        <authorList>
            <person name="Zhao B."/>
        </authorList>
    </citation>
    <scope>NUCLEOTIDE SEQUENCE [LARGE SCALE GENOMIC DNA]</scope>
    <source>
        <strain evidence="3 4">CGMCC 1.3597</strain>
    </source>
</reference>
<dbReference type="Pfam" id="PF01408">
    <property type="entry name" value="GFO_IDH_MocA"/>
    <property type="match status" value="1"/>
</dbReference>
<sequence>MTYDIIQVGTGGQGGRWCTEYLPPNVENGRLNVVAAVDTDESALANAKSGLGLSDDQCYTDAETAFQEQDADCCAIVVPPQFHEDIVDAALAHDLHILSEKPIADTLEAAVRIAKKVERAGKKMGVTMSHRFDRDKTTLRRELRTGNHGPLDYLMLRFTCNCRSYGSWGAFRHDIEDTLLIEGGVHHLDILADLADARCETIYAQTWLPEWGEYAGDAQALVNMTFENGTRAVYEGAKTNAVALNGWGNEYIRAECRDSTLVLDERDLEQYEYDPAAEPQLTDGADDSAADSIALSTDGPWANTWLIEQFVDWLDGGEPMATNVQDNLQSMALIEAAIQSSTTGEPVAVQELLEETTRRVSLE</sequence>
<accession>A0A202E9D0</accession>
<proteinExistence type="predicted"/>
<dbReference type="OrthoDB" id="25239at2157"/>
<dbReference type="Pfam" id="PF02894">
    <property type="entry name" value="GFO_IDH_MocA_C"/>
    <property type="match status" value="1"/>
</dbReference>
<protein>
    <recommendedName>
        <fullName evidence="5">Oxidoreductase</fullName>
    </recommendedName>
</protein>
<evidence type="ECO:0000313" key="4">
    <source>
        <dbReference type="Proteomes" id="UP000196084"/>
    </source>
</evidence>
<dbReference type="InterPro" id="IPR051450">
    <property type="entry name" value="Gfo/Idh/MocA_Oxidoreductases"/>
</dbReference>
<evidence type="ECO:0000259" key="1">
    <source>
        <dbReference type="Pfam" id="PF01408"/>
    </source>
</evidence>